<keyword evidence="1" id="KW-1133">Transmembrane helix</keyword>
<proteinExistence type="predicted"/>
<dbReference type="RefSeq" id="WP_073083500.1">
    <property type="nucleotide sequence ID" value="NZ_FRBL01000006.1"/>
</dbReference>
<evidence type="ECO:0000313" key="2">
    <source>
        <dbReference type="EMBL" id="SHM09674.1"/>
    </source>
</evidence>
<keyword evidence="1" id="KW-0812">Transmembrane</keyword>
<evidence type="ECO:0000256" key="1">
    <source>
        <dbReference type="SAM" id="Phobius"/>
    </source>
</evidence>
<organism evidence="2 3">
    <name type="scientific">Chitinophaga jiangningensis</name>
    <dbReference type="NCBI Taxonomy" id="1419482"/>
    <lineage>
        <taxon>Bacteria</taxon>
        <taxon>Pseudomonadati</taxon>
        <taxon>Bacteroidota</taxon>
        <taxon>Chitinophagia</taxon>
        <taxon>Chitinophagales</taxon>
        <taxon>Chitinophagaceae</taxon>
        <taxon>Chitinophaga</taxon>
    </lineage>
</organism>
<name>A0A1M7FZZ5_9BACT</name>
<gene>
    <name evidence="2" type="ORF">SAMN05444266_106349</name>
</gene>
<dbReference type="EMBL" id="FRBL01000006">
    <property type="protein sequence ID" value="SHM09674.1"/>
    <property type="molecule type" value="Genomic_DNA"/>
</dbReference>
<keyword evidence="3" id="KW-1185">Reference proteome</keyword>
<reference evidence="2 3" key="1">
    <citation type="submission" date="2016-11" db="EMBL/GenBank/DDBJ databases">
        <authorList>
            <person name="Jaros S."/>
            <person name="Januszkiewicz K."/>
            <person name="Wedrychowicz H."/>
        </authorList>
    </citation>
    <scope>NUCLEOTIDE SEQUENCE [LARGE SCALE GENOMIC DNA]</scope>
    <source>
        <strain evidence="2 3">DSM 27406</strain>
    </source>
</reference>
<evidence type="ECO:0000313" key="3">
    <source>
        <dbReference type="Proteomes" id="UP000184420"/>
    </source>
</evidence>
<feature type="transmembrane region" description="Helical" evidence="1">
    <location>
        <begin position="94"/>
        <end position="114"/>
    </location>
</feature>
<sequence>MNPSALICAQCGSSDVSLMPERNDLVHCNHCGTLFMIPSSSENLPEKPVEDDDLEIPSRPAFARESGSKKLAVITVIVCAVIALFAGTTRDGDVKILLILCIFGLLGLLLIIGLSREAARRKEIENSPEMQEYNEKIKRVAAQLEERRRKRIDQKK</sequence>
<keyword evidence="1" id="KW-0472">Membrane</keyword>
<dbReference type="OrthoDB" id="680487at2"/>
<protein>
    <submittedName>
        <fullName evidence="2">Uncharacterized protein</fullName>
    </submittedName>
</protein>
<dbReference type="Proteomes" id="UP000184420">
    <property type="component" value="Unassembled WGS sequence"/>
</dbReference>
<dbReference type="AlphaFoldDB" id="A0A1M7FZZ5"/>
<accession>A0A1M7FZZ5</accession>
<feature type="transmembrane region" description="Helical" evidence="1">
    <location>
        <begin position="71"/>
        <end position="88"/>
    </location>
</feature>